<feature type="compositionally biased region" description="Polar residues" evidence="1">
    <location>
        <begin position="176"/>
        <end position="194"/>
    </location>
</feature>
<organism evidence="2 3">
    <name type="scientific">Pristionchus entomophagus</name>
    <dbReference type="NCBI Taxonomy" id="358040"/>
    <lineage>
        <taxon>Eukaryota</taxon>
        <taxon>Metazoa</taxon>
        <taxon>Ecdysozoa</taxon>
        <taxon>Nematoda</taxon>
        <taxon>Chromadorea</taxon>
        <taxon>Rhabditida</taxon>
        <taxon>Rhabditina</taxon>
        <taxon>Diplogasteromorpha</taxon>
        <taxon>Diplogasteroidea</taxon>
        <taxon>Neodiplogasteridae</taxon>
        <taxon>Pristionchus</taxon>
    </lineage>
</organism>
<accession>A0AAV5T5I7</accession>
<reference evidence="2" key="1">
    <citation type="submission" date="2023-10" db="EMBL/GenBank/DDBJ databases">
        <title>Genome assembly of Pristionchus species.</title>
        <authorList>
            <person name="Yoshida K."/>
            <person name="Sommer R.J."/>
        </authorList>
    </citation>
    <scope>NUCLEOTIDE SEQUENCE</scope>
    <source>
        <strain evidence="2">RS0144</strain>
    </source>
</reference>
<dbReference type="AlphaFoldDB" id="A0AAV5T5I7"/>
<sequence length="348" mass="39103">RFPRHLYSQGGGMNTPYHTSFCPAPNSSNFHHTPMLPNFPMPVQQLQPQPFPYPYMMMPAPMQLQPMQQMQMPLQPLPGYNMYYPTHNFPAFRQPFYHINQMPVAHSPQPTMATPLKQELLAAPATPTTSRQAMRNTSLNASLLGGSTSFNASFNESVRFNPLLGRGHSRDHSLLIDQTTNSSDRSSQQPFIDSREMANNNDLINYCVNELCKKQLTEQELVAKVTRSRRFKRFGDHNLPAAVSIILNTFPFFISRTVILKASPNDLQSVSKTLWKSDNRYVKKAQRGQKLNASMFEIPERSAGGGEILSVLGDIGSLNLDENKPPTTVEKVSEGITSTEKDLEGITM</sequence>
<comment type="caution">
    <text evidence="2">The sequence shown here is derived from an EMBL/GenBank/DDBJ whole genome shotgun (WGS) entry which is preliminary data.</text>
</comment>
<dbReference type="Proteomes" id="UP001432027">
    <property type="component" value="Unassembled WGS sequence"/>
</dbReference>
<feature type="region of interest" description="Disordered" evidence="1">
    <location>
        <begin position="174"/>
        <end position="194"/>
    </location>
</feature>
<protein>
    <submittedName>
        <fullName evidence="2">Uncharacterized protein</fullName>
    </submittedName>
</protein>
<keyword evidence="3" id="KW-1185">Reference proteome</keyword>
<gene>
    <name evidence="2" type="ORF">PENTCL1PPCAC_12407</name>
</gene>
<evidence type="ECO:0000313" key="2">
    <source>
        <dbReference type="EMBL" id="GMS90232.1"/>
    </source>
</evidence>
<dbReference type="EMBL" id="BTSX01000003">
    <property type="protein sequence ID" value="GMS90232.1"/>
    <property type="molecule type" value="Genomic_DNA"/>
</dbReference>
<evidence type="ECO:0000256" key="1">
    <source>
        <dbReference type="SAM" id="MobiDB-lite"/>
    </source>
</evidence>
<proteinExistence type="predicted"/>
<name>A0AAV5T5I7_9BILA</name>
<evidence type="ECO:0000313" key="3">
    <source>
        <dbReference type="Proteomes" id="UP001432027"/>
    </source>
</evidence>
<feature type="non-terminal residue" evidence="2">
    <location>
        <position position="1"/>
    </location>
</feature>